<evidence type="ECO:0000313" key="2">
    <source>
        <dbReference type="Proteomes" id="UP000002493"/>
    </source>
</evidence>
<protein>
    <submittedName>
        <fullName evidence="1">Bacteriophage f237 ORF8</fullName>
    </submittedName>
</protein>
<reference evidence="1 2" key="1">
    <citation type="journal article" date="2003" name="Lancet">
        <title>Genome sequence of Vibrio parahaemolyticus: a pathogenic mechanism distinct from that of V. cholerae.</title>
        <authorList>
            <person name="Makino K."/>
            <person name="Oshima K."/>
            <person name="Kurokawa K."/>
            <person name="Yokoyama K."/>
            <person name="Uda T."/>
            <person name="Tagomori K."/>
            <person name="Iijima Y."/>
            <person name="Najima M."/>
            <person name="Nakano M."/>
            <person name="Yamashita A."/>
            <person name="Kubota Y."/>
            <person name="Kimura S."/>
            <person name="Yasunaga T."/>
            <person name="Honda T."/>
            <person name="Shinagawa H."/>
            <person name="Hattori M."/>
            <person name="Iida T."/>
        </authorList>
    </citation>
    <scope>NUCLEOTIDE SEQUENCE [LARGE SCALE GENOMIC DNA]</scope>
    <source>
        <strain evidence="2">RIMD 2210633</strain>
    </source>
</reference>
<dbReference type="EMBL" id="BA000031">
    <property type="protein sequence ID" value="BAC59824.1"/>
    <property type="molecule type" value="Genomic_DNA"/>
</dbReference>
<name>Q79YX6_VIBPA</name>
<dbReference type="HOGENOM" id="CLU_554263_0_0_6"/>
<accession>Q79YX6</accession>
<sequence>MKGLDMKYVFRGKSYTTLTSCYRDNTDQVTVGIGTVRTRLKNGWSLNKALLHPKQKTIKTKLGSHTVEGKVYENLPSIAEEYGMTLNTIYKRYSRGCRGDDLVPLKKRKSYVAPDDEANFRFYANGVGYKSAADACRKLNVKYGTYRLHMSNGFTVEQALGIEKVQDGRKVRGTKFNVDGKEYTINELSILHNVPEATIRDRLSRGATIIQSIGLDEIPKGTLKKQRDVAKNKRKPIRLTVNGKLYTSYKALADAYGLPQYTVRQRIVVYGYSPEDAVTLDGKSKPLTVEGVDFSSKAAAAEAYGLTPAVLLARLAGGSTIEQALGIEDKETSRTITYEGEMYNSLKDLADKKGISVGTLRSRVQSGLSLEEAIKAGNRIINSGRYNLTILQRDNALANKPAWLYFVRIHIENKERFKVGITTQTVDKRLKQEAYEFQTIKVVDGTLLDCFLLEQEIIDLLFDKRDLEVTSDMLDGYSEIFILNESDIEIVNEILDI</sequence>
<dbReference type="KEGG" id="vpa:VP1561"/>
<dbReference type="Proteomes" id="UP000002493">
    <property type="component" value="Chromosome 1"/>
</dbReference>
<gene>
    <name evidence="1" type="ordered locus">VP1561</name>
</gene>
<dbReference type="PATRIC" id="fig|223926.6.peg.1488"/>
<proteinExistence type="predicted"/>
<evidence type="ECO:0000313" key="1">
    <source>
        <dbReference type="EMBL" id="BAC59824.1"/>
    </source>
</evidence>
<dbReference type="eggNOG" id="ENOG5032NGK">
    <property type="taxonomic scope" value="Bacteria"/>
</dbReference>
<dbReference type="AlphaFoldDB" id="Q79YX6"/>
<organism evidence="1 2">
    <name type="scientific">Vibrio parahaemolyticus serotype O3:K6 (strain RIMD 2210633)</name>
    <dbReference type="NCBI Taxonomy" id="223926"/>
    <lineage>
        <taxon>Bacteria</taxon>
        <taxon>Pseudomonadati</taxon>
        <taxon>Pseudomonadota</taxon>
        <taxon>Gammaproteobacteria</taxon>
        <taxon>Vibrionales</taxon>
        <taxon>Vibrionaceae</taxon>
        <taxon>Vibrio</taxon>
    </lineage>
</organism>